<dbReference type="AlphaFoldDB" id="A0A1Y1YRY3"/>
<accession>A0A1Y1YRY3</accession>
<sequence length="160" mass="18739">MNYNGRNKKIKNRKPHLYLKLYKKPNPNSRKNYKKFISNDTKNVDKIKNLACVTMNHTIGNHKDFSKNLLSTSKFKIEIQDEFNSNYFNYPLYSNNNEINNYSIDKDKHKVFKTTDYEKDLEKIPSENILDSKNIITTPCLIGVARTLIDRTIQKTKGTG</sequence>
<comment type="caution">
    <text evidence="1">The sequence shown here is derived from an EMBL/GenBank/DDBJ whole genome shotgun (WGS) entry which is preliminary data.</text>
</comment>
<dbReference type="Proteomes" id="UP000193920">
    <property type="component" value="Unassembled WGS sequence"/>
</dbReference>
<dbReference type="EMBL" id="MCOG01000518">
    <property type="protein sequence ID" value="ORY00729.1"/>
    <property type="molecule type" value="Genomic_DNA"/>
</dbReference>
<proteinExistence type="predicted"/>
<protein>
    <submittedName>
        <fullName evidence="1">Uncharacterized protein</fullName>
    </submittedName>
</protein>
<evidence type="ECO:0000313" key="1">
    <source>
        <dbReference type="EMBL" id="ORY00729.1"/>
    </source>
</evidence>
<keyword evidence="2" id="KW-1185">Reference proteome</keyword>
<name>A0A1Y1YRY3_9FUNG</name>
<gene>
    <name evidence="1" type="ORF">LY90DRAFT_519793</name>
</gene>
<evidence type="ECO:0000313" key="2">
    <source>
        <dbReference type="Proteomes" id="UP000193920"/>
    </source>
</evidence>
<organism evidence="1 2">
    <name type="scientific">Neocallimastix californiae</name>
    <dbReference type="NCBI Taxonomy" id="1754190"/>
    <lineage>
        <taxon>Eukaryota</taxon>
        <taxon>Fungi</taxon>
        <taxon>Fungi incertae sedis</taxon>
        <taxon>Chytridiomycota</taxon>
        <taxon>Chytridiomycota incertae sedis</taxon>
        <taxon>Neocallimastigomycetes</taxon>
        <taxon>Neocallimastigales</taxon>
        <taxon>Neocallimastigaceae</taxon>
        <taxon>Neocallimastix</taxon>
    </lineage>
</organism>
<reference evidence="1 2" key="1">
    <citation type="submission" date="2016-08" db="EMBL/GenBank/DDBJ databases">
        <title>A Parts List for Fungal Cellulosomes Revealed by Comparative Genomics.</title>
        <authorList>
            <consortium name="DOE Joint Genome Institute"/>
            <person name="Haitjema C.H."/>
            <person name="Gilmore S.P."/>
            <person name="Henske J.K."/>
            <person name="Solomon K.V."/>
            <person name="De Groot R."/>
            <person name="Kuo A."/>
            <person name="Mondo S.J."/>
            <person name="Salamov A.A."/>
            <person name="Labutti K."/>
            <person name="Zhao Z."/>
            <person name="Chiniquy J."/>
            <person name="Barry K."/>
            <person name="Brewer H.M."/>
            <person name="Purvine S.O."/>
            <person name="Wright A.T."/>
            <person name="Boxma B."/>
            <person name="Van Alen T."/>
            <person name="Hackstein J.H."/>
            <person name="Baker S.E."/>
            <person name="Grigoriev I.V."/>
            <person name="O'Malley M.A."/>
        </authorList>
    </citation>
    <scope>NUCLEOTIDE SEQUENCE [LARGE SCALE GENOMIC DNA]</scope>
    <source>
        <strain evidence="1 2">G1</strain>
    </source>
</reference>